<proteinExistence type="predicted"/>
<dbReference type="InterPro" id="IPR011330">
    <property type="entry name" value="Glyco_hydro/deAcase_b/a-brl"/>
</dbReference>
<reference evidence="1 2" key="1">
    <citation type="submission" date="2020-02" db="EMBL/GenBank/DDBJ databases">
        <title>Sequencing the genomes of 1000 actinobacteria strains.</title>
        <authorList>
            <person name="Klenk H.-P."/>
        </authorList>
    </citation>
    <scope>NUCLEOTIDE SEQUENCE [LARGE SCALE GENOMIC DNA]</scope>
    <source>
        <strain evidence="1 2">DSM 19609</strain>
    </source>
</reference>
<dbReference type="SUPFAM" id="SSF88713">
    <property type="entry name" value="Glycoside hydrolase/deacetylase"/>
    <property type="match status" value="1"/>
</dbReference>
<dbReference type="Proteomes" id="UP000749311">
    <property type="component" value="Unassembled WGS sequence"/>
</dbReference>
<dbReference type="Pfam" id="PF03746">
    <property type="entry name" value="LamB_YcsF"/>
    <property type="match status" value="1"/>
</dbReference>
<dbReference type="RefSeq" id="WP_167167590.1">
    <property type="nucleotide sequence ID" value="NZ_BAAAOO010000007.1"/>
</dbReference>
<dbReference type="InterPro" id="IPR005501">
    <property type="entry name" value="LamB/YcsF/PxpA-like"/>
</dbReference>
<organism evidence="1 2">
    <name type="scientific">Brooklawnia cerclae</name>
    <dbReference type="NCBI Taxonomy" id="349934"/>
    <lineage>
        <taxon>Bacteria</taxon>
        <taxon>Bacillati</taxon>
        <taxon>Actinomycetota</taxon>
        <taxon>Actinomycetes</taxon>
        <taxon>Propionibacteriales</taxon>
        <taxon>Propionibacteriaceae</taxon>
        <taxon>Brooklawnia</taxon>
    </lineage>
</organism>
<dbReference type="PANTHER" id="PTHR30292:SF0">
    <property type="entry name" value="5-OXOPROLINASE SUBUNIT A"/>
    <property type="match status" value="1"/>
</dbReference>
<keyword evidence="2" id="KW-1185">Reference proteome</keyword>
<name>A0ABX0SGU3_9ACTN</name>
<dbReference type="NCBIfam" id="NF003814">
    <property type="entry name" value="PRK05406.1-3"/>
    <property type="match status" value="1"/>
</dbReference>
<dbReference type="EMBL" id="JAAMOZ010000001">
    <property type="protein sequence ID" value="NIH57604.1"/>
    <property type="molecule type" value="Genomic_DNA"/>
</dbReference>
<dbReference type="Gene3D" id="3.20.20.370">
    <property type="entry name" value="Glycoside hydrolase/deacetylase"/>
    <property type="match status" value="1"/>
</dbReference>
<protein>
    <submittedName>
        <fullName evidence="1">UPF0271 protein</fullName>
    </submittedName>
</protein>
<accession>A0ABX0SGU3</accession>
<dbReference type="CDD" id="cd10787">
    <property type="entry name" value="LamB_YcsF_like"/>
    <property type="match status" value="1"/>
</dbReference>
<comment type="caution">
    <text evidence="1">The sequence shown here is derived from an EMBL/GenBank/DDBJ whole genome shotgun (WGS) entry which is preliminary data.</text>
</comment>
<evidence type="ECO:0000313" key="2">
    <source>
        <dbReference type="Proteomes" id="UP000749311"/>
    </source>
</evidence>
<evidence type="ECO:0000313" key="1">
    <source>
        <dbReference type="EMBL" id="NIH57604.1"/>
    </source>
</evidence>
<dbReference type="PANTHER" id="PTHR30292">
    <property type="entry name" value="UNCHARACTERIZED PROTEIN YBGL-RELATED"/>
    <property type="match status" value="1"/>
</dbReference>
<sequence>MATSVNLVADIGESFGPYEIGQDEQLLDYLSSANVACGFHGGDPVIMDRTVRLCAEKGVAVGAHPGFQDRRNFGRVTIELPPEQLFADTLYQIGALRAFTDRYGTTIHHVAPHGRLGNLTAVDPRYAEPVFEAIHAFDPHVRVSATGGSVLGELAVAAGHELVATGLPDRGYDPDGHLTNRRNPGALVTDPAQIVARAITMIEDGYVIAVDGSTRVPVPSGTILIHGDKPWALPAAKLLKAALAERGMEIRAL</sequence>
<gene>
    <name evidence="1" type="ORF">FB473_002249</name>
</gene>